<evidence type="ECO:0000259" key="4">
    <source>
        <dbReference type="PROSITE" id="PS00497"/>
    </source>
</evidence>
<name>A0A069NJ99_9BURK</name>
<proteinExistence type="inferred from homology"/>
<organism evidence="6 7">
    <name type="scientific">Caballeronia grimmiae</name>
    <dbReference type="NCBI Taxonomy" id="1071679"/>
    <lineage>
        <taxon>Bacteria</taxon>
        <taxon>Pseudomonadati</taxon>
        <taxon>Pseudomonadota</taxon>
        <taxon>Betaproteobacteria</taxon>
        <taxon>Burkholderiales</taxon>
        <taxon>Burkholderiaceae</taxon>
        <taxon>Caballeronia</taxon>
    </lineage>
</organism>
<comment type="caution">
    <text evidence="6">The sequence shown here is derived from an EMBL/GenBank/DDBJ whole genome shotgun (WGS) entry which is preliminary data.</text>
</comment>
<dbReference type="SUPFAM" id="SSF48056">
    <property type="entry name" value="Di-copper centre-containing domain"/>
    <property type="match status" value="1"/>
</dbReference>
<dbReference type="InterPro" id="IPR002227">
    <property type="entry name" value="Tyrosinase_Cu-bd"/>
</dbReference>
<dbReference type="Proteomes" id="UP000027439">
    <property type="component" value="Unassembled WGS sequence"/>
</dbReference>
<evidence type="ECO:0000256" key="3">
    <source>
        <dbReference type="ARBA" id="ARBA00023008"/>
    </source>
</evidence>
<reference evidence="6 7" key="1">
    <citation type="submission" date="2014-03" db="EMBL/GenBank/DDBJ databases">
        <title>Draft Genome Sequences of Four Burkholderia Strains.</title>
        <authorList>
            <person name="Liu X.Y."/>
            <person name="Li C.X."/>
            <person name="Xu J.H."/>
        </authorList>
    </citation>
    <scope>NUCLEOTIDE SEQUENCE [LARGE SCALE GENOMIC DNA]</scope>
    <source>
        <strain evidence="6 7">R27</strain>
    </source>
</reference>
<dbReference type="Pfam" id="PF00264">
    <property type="entry name" value="Tyrosinase"/>
    <property type="match status" value="2"/>
</dbReference>
<dbReference type="PANTHER" id="PTHR11474">
    <property type="entry name" value="TYROSINASE FAMILY MEMBER"/>
    <property type="match status" value="1"/>
</dbReference>
<evidence type="ECO:0000313" key="7">
    <source>
        <dbReference type="Proteomes" id="UP000027439"/>
    </source>
</evidence>
<dbReference type="GO" id="GO:0016491">
    <property type="term" value="F:oxidoreductase activity"/>
    <property type="evidence" value="ECO:0007669"/>
    <property type="project" value="InterPro"/>
</dbReference>
<sequence length="460" mass="50376">MMSLSPLSRSAAVDRTRLEWQVFKTTPQYASFLNAVEVMKAANNPNKPNSWAYWVNVHVKYCPHTKPYFFAWHRGFLYCFEQQLRAVSGDNSLALPFWDYYSYPTIPSEFTDSATGNPLFVSGRVNTDVRGALTMAPFARTIANFQRGTQRSYEASFEAAPHNPVHDIIGGWMADMQSPTDPIFFLHHANVDRLLDAWARTPRARYPAPSSAYWQGSFTYAPGLTMAKSRTYEPSQLSYQYADTRLPTVLPPNAQLGKVIRVQAHAPRMQRRPPVAKFPRTPPRQIKANRRSLGGAANLALDHHSVSALISVSSPDATALQDTVGSSSASPVDSKTQAERKVNGRFKYANIVLDSAAVTALGKQGGYFYNVYVNLPSSGDIDASTESRFVGTVGPFEVSAATHHSDGTLVLPANDALLGLSAAELTQVVVSLVRIDGPTSPKGVAMVVGELRVELSADSD</sequence>
<dbReference type="EMBL" id="JFHE01000087">
    <property type="protein sequence ID" value="KDR25086.1"/>
    <property type="molecule type" value="Genomic_DNA"/>
</dbReference>
<dbReference type="GO" id="GO:0046872">
    <property type="term" value="F:metal ion binding"/>
    <property type="evidence" value="ECO:0007669"/>
    <property type="project" value="UniProtKB-KW"/>
</dbReference>
<dbReference type="Gene3D" id="1.10.1280.10">
    <property type="entry name" value="Di-copper center containing domain from catechol oxidase"/>
    <property type="match status" value="2"/>
</dbReference>
<keyword evidence="3" id="KW-0186">Copper</keyword>
<dbReference type="PROSITE" id="PS00498">
    <property type="entry name" value="TYROSINASE_2"/>
    <property type="match status" value="1"/>
</dbReference>
<dbReference type="InterPro" id="IPR050316">
    <property type="entry name" value="Tyrosinase/Hemocyanin"/>
</dbReference>
<evidence type="ECO:0000256" key="1">
    <source>
        <dbReference type="ARBA" id="ARBA00009928"/>
    </source>
</evidence>
<accession>A0A069NJ99</accession>
<evidence type="ECO:0000313" key="6">
    <source>
        <dbReference type="EMBL" id="KDR25086.1"/>
    </source>
</evidence>
<dbReference type="InterPro" id="IPR008922">
    <property type="entry name" value="Di-copper_centre_dom_sf"/>
</dbReference>
<evidence type="ECO:0000259" key="5">
    <source>
        <dbReference type="PROSITE" id="PS00498"/>
    </source>
</evidence>
<feature type="domain" description="Tyrosinase copper-binding" evidence="4">
    <location>
        <begin position="64"/>
        <end position="81"/>
    </location>
</feature>
<dbReference type="AlphaFoldDB" id="A0A069NJ99"/>
<evidence type="ECO:0000256" key="2">
    <source>
        <dbReference type="ARBA" id="ARBA00022723"/>
    </source>
</evidence>
<protein>
    <recommendedName>
        <fullName evidence="4 5">Tyrosinase copper-binding domain-containing protein</fullName>
    </recommendedName>
</protein>
<dbReference type="STRING" id="1071679.BG57_31985"/>
<dbReference type="PROSITE" id="PS00497">
    <property type="entry name" value="TYROSINASE_1"/>
    <property type="match status" value="1"/>
</dbReference>
<comment type="similarity">
    <text evidence="1">Belongs to the tyrosinase family.</text>
</comment>
<dbReference type="PANTHER" id="PTHR11474:SF126">
    <property type="entry name" value="TYROSINASE-LIKE PROTEIN TYR-1-RELATED"/>
    <property type="match status" value="1"/>
</dbReference>
<gene>
    <name evidence="6" type="ORF">BG57_31985</name>
</gene>
<feature type="domain" description="Tyrosinase copper-binding" evidence="5">
    <location>
        <begin position="181"/>
        <end position="192"/>
    </location>
</feature>
<keyword evidence="2" id="KW-0479">Metal-binding</keyword>
<dbReference type="eggNOG" id="COG2304">
    <property type="taxonomic scope" value="Bacteria"/>
</dbReference>